<evidence type="ECO:0000313" key="7">
    <source>
        <dbReference type="EMBL" id="CAD2162023.1"/>
    </source>
</evidence>
<gene>
    <name evidence="7" type="ORF">MENT_LOCUS15177</name>
</gene>
<feature type="chain" id="PRO_5027929579" description="GATA-type domain-containing protein" evidence="5">
    <location>
        <begin position="19"/>
        <end position="322"/>
    </location>
</feature>
<name>A0A6V7UNH3_MELEN</name>
<organism evidence="7 8">
    <name type="scientific">Meloidogyne enterolobii</name>
    <name type="common">Root-knot nematode worm</name>
    <name type="synonym">Meloidogyne mayaguensis</name>
    <dbReference type="NCBI Taxonomy" id="390850"/>
    <lineage>
        <taxon>Eukaryota</taxon>
        <taxon>Metazoa</taxon>
        <taxon>Ecdysozoa</taxon>
        <taxon>Nematoda</taxon>
        <taxon>Chromadorea</taxon>
        <taxon>Rhabditida</taxon>
        <taxon>Tylenchina</taxon>
        <taxon>Tylenchomorpha</taxon>
        <taxon>Tylenchoidea</taxon>
        <taxon>Meloidogynidae</taxon>
        <taxon>Meloidogyninae</taxon>
        <taxon>Meloidogyne</taxon>
    </lineage>
</organism>
<feature type="signal peptide" evidence="5">
    <location>
        <begin position="1"/>
        <end position="18"/>
    </location>
</feature>
<keyword evidence="3" id="KW-0539">Nucleus</keyword>
<evidence type="ECO:0000259" key="6">
    <source>
        <dbReference type="PROSITE" id="PS50114"/>
    </source>
</evidence>
<feature type="domain" description="GATA-type" evidence="6">
    <location>
        <begin position="218"/>
        <end position="275"/>
    </location>
</feature>
<evidence type="ECO:0000256" key="1">
    <source>
        <dbReference type="ARBA" id="ARBA00023015"/>
    </source>
</evidence>
<keyword evidence="4" id="KW-0863">Zinc-finger</keyword>
<dbReference type="SMART" id="SM00401">
    <property type="entry name" value="ZnF_GATA"/>
    <property type="match status" value="2"/>
</dbReference>
<protein>
    <recommendedName>
        <fullName evidence="6">GATA-type domain-containing protein</fullName>
    </recommendedName>
</protein>
<dbReference type="InterPro" id="IPR000679">
    <property type="entry name" value="Znf_GATA"/>
</dbReference>
<evidence type="ECO:0000256" key="4">
    <source>
        <dbReference type="PROSITE-ProRule" id="PRU00094"/>
    </source>
</evidence>
<keyword evidence="1" id="KW-0805">Transcription regulation</keyword>
<keyword evidence="4" id="KW-0479">Metal-binding</keyword>
<dbReference type="PROSITE" id="PS50114">
    <property type="entry name" value="GATA_ZN_FINGER_2"/>
    <property type="match status" value="1"/>
</dbReference>
<dbReference type="GO" id="GO:0043565">
    <property type="term" value="F:sequence-specific DNA binding"/>
    <property type="evidence" value="ECO:0007669"/>
    <property type="project" value="InterPro"/>
</dbReference>
<keyword evidence="2" id="KW-0804">Transcription</keyword>
<sequence length="322" mass="38814">MIKIIGKFILYSIILFNTQLIGKKVSVEVQIKNDWEEKREFIYLKNVENNERLVLKTIEKSNNRYCSSNYNMEGFLRPYELDQDKNIFSVEINDRTYTPCFVLKERVVLEVANNEIILNFIPGFEKRILINKKFIKQENNYYETSILDESLEHIKINKKELLKENIENYKNKLLSSYWTEINLIGYKIELLDKLKVEYPKEFKNTIIYIGNKISEINEGNLRNCFNCGVKHSEKWHKYLKEQFLCHVCSEYKRKFGKLRSREMWFKTKKRITQDRKCFICGATSTCRWYCHLEPENYLCGTCYKKQYRAMIKTKTERKNTNK</sequence>
<reference evidence="7 8" key="1">
    <citation type="submission" date="2020-08" db="EMBL/GenBank/DDBJ databases">
        <authorList>
            <person name="Koutsovoulos G."/>
            <person name="Danchin GJ E."/>
        </authorList>
    </citation>
    <scope>NUCLEOTIDE SEQUENCE [LARGE SCALE GENOMIC DNA]</scope>
</reference>
<keyword evidence="4" id="KW-0862">Zinc</keyword>
<keyword evidence="5" id="KW-0732">Signal</keyword>
<dbReference type="SUPFAM" id="SSF57716">
    <property type="entry name" value="Glucocorticoid receptor-like (DNA-binding domain)"/>
    <property type="match status" value="1"/>
</dbReference>
<dbReference type="AlphaFoldDB" id="A0A6V7UNH3"/>
<dbReference type="InterPro" id="IPR013088">
    <property type="entry name" value="Znf_NHR/GATA"/>
</dbReference>
<evidence type="ECO:0000256" key="3">
    <source>
        <dbReference type="ARBA" id="ARBA00023242"/>
    </source>
</evidence>
<dbReference type="GO" id="GO:0008270">
    <property type="term" value="F:zinc ion binding"/>
    <property type="evidence" value="ECO:0007669"/>
    <property type="project" value="UniProtKB-KW"/>
</dbReference>
<dbReference type="EMBL" id="CAJEWN010000089">
    <property type="protein sequence ID" value="CAD2162023.1"/>
    <property type="molecule type" value="Genomic_DNA"/>
</dbReference>
<comment type="caution">
    <text evidence="7">The sequence shown here is derived from an EMBL/GenBank/DDBJ whole genome shotgun (WGS) entry which is preliminary data.</text>
</comment>
<proteinExistence type="predicted"/>
<evidence type="ECO:0000256" key="5">
    <source>
        <dbReference type="SAM" id="SignalP"/>
    </source>
</evidence>
<dbReference type="GO" id="GO:0006355">
    <property type="term" value="P:regulation of DNA-templated transcription"/>
    <property type="evidence" value="ECO:0007669"/>
    <property type="project" value="InterPro"/>
</dbReference>
<dbReference type="Proteomes" id="UP000580250">
    <property type="component" value="Unassembled WGS sequence"/>
</dbReference>
<evidence type="ECO:0000256" key="2">
    <source>
        <dbReference type="ARBA" id="ARBA00023163"/>
    </source>
</evidence>
<evidence type="ECO:0000313" key="8">
    <source>
        <dbReference type="Proteomes" id="UP000580250"/>
    </source>
</evidence>
<dbReference type="Gene3D" id="3.30.50.10">
    <property type="entry name" value="Erythroid Transcription Factor GATA-1, subunit A"/>
    <property type="match status" value="1"/>
</dbReference>
<accession>A0A6V7UNH3</accession>